<dbReference type="AlphaFoldDB" id="A0A7T1AP20"/>
<organism evidence="1 2">
    <name type="scientific">Atribacter laminatus</name>
    <dbReference type="NCBI Taxonomy" id="2847778"/>
    <lineage>
        <taxon>Bacteria</taxon>
        <taxon>Pseudomonadati</taxon>
        <taxon>Atribacterota</taxon>
        <taxon>Atribacteria</taxon>
        <taxon>Atribacterales</taxon>
        <taxon>Atribacteraceae</taxon>
        <taxon>Atribacter</taxon>
    </lineage>
</organism>
<proteinExistence type="predicted"/>
<accession>A0A7T1AP20</accession>
<dbReference type="Proteomes" id="UP000594463">
    <property type="component" value="Chromosome"/>
</dbReference>
<reference evidence="1 2" key="1">
    <citation type="journal article" date="2021" name="Nat. Commun.">
        <title>Isolation of a member of the candidate phylum Atribacteria reveals a unique cell membrane structure.</title>
        <authorList>
            <person name="Taiki K."/>
            <person name="Nobu M.K."/>
            <person name="Kusada H."/>
            <person name="Meng X.-Y."/>
            <person name="Hosoki N."/>
            <person name="Uematsu K."/>
            <person name="Yoshioka H."/>
            <person name="Kamagata Y."/>
            <person name="Tamaki H."/>
        </authorList>
    </citation>
    <scope>NUCLEOTIDE SEQUENCE [LARGE SCALE GENOMIC DNA]</scope>
    <source>
        <strain evidence="1 2">RT761</strain>
    </source>
</reference>
<protein>
    <submittedName>
        <fullName evidence="1">Uncharacterized protein</fullName>
    </submittedName>
</protein>
<gene>
    <name evidence="1" type="ORF">RT761_02696</name>
</gene>
<sequence>MTKKVWFLVDNFETDRIPLPLSLYRLEKVRMREKLLLLSVYGSRLTDH</sequence>
<dbReference type="RefSeq" id="WP_218111940.1">
    <property type="nucleotide sequence ID" value="NZ_CP065383.1"/>
</dbReference>
<evidence type="ECO:0000313" key="1">
    <source>
        <dbReference type="EMBL" id="QPM69463.1"/>
    </source>
</evidence>
<evidence type="ECO:0000313" key="2">
    <source>
        <dbReference type="Proteomes" id="UP000594463"/>
    </source>
</evidence>
<dbReference type="EMBL" id="CP065383">
    <property type="protein sequence ID" value="QPM69463.1"/>
    <property type="molecule type" value="Genomic_DNA"/>
</dbReference>
<dbReference type="KEGG" id="alam:RT761_02696"/>
<name>A0A7T1AP20_ATRLM</name>
<keyword evidence="2" id="KW-1185">Reference proteome</keyword>